<feature type="compositionally biased region" description="Basic and acidic residues" evidence="1">
    <location>
        <begin position="18"/>
        <end position="32"/>
    </location>
</feature>
<sequence>MGRIPRSERVADYSTSDPRSDRSSGTKGRDIQRIATQSEAAVRTAPVERLPIEAEINGATARLTPNLDPARAQYRPIAEPSAANDSAERQQDALARATSNIARGLGIGAGVGAIGAGVLGCLLGGLTGAVVTAPLAMMLGAGPLLGCAIGAATAVPGGAVSGVLHLAAPVMVPAFLEYLITTNT</sequence>
<accession>A0A285M0Q3</accession>
<keyword evidence="2" id="KW-1133">Transmembrane helix</keyword>
<evidence type="ECO:0000256" key="1">
    <source>
        <dbReference type="SAM" id="MobiDB-lite"/>
    </source>
</evidence>
<dbReference type="AlphaFoldDB" id="A0A285M0Q3"/>
<protein>
    <submittedName>
        <fullName evidence="3">Uncharacterized protein</fullName>
    </submittedName>
</protein>
<dbReference type="STRING" id="1379680.GCA_001612615_04433"/>
<reference evidence="3 4" key="1">
    <citation type="submission" date="2017-09" db="EMBL/GenBank/DDBJ databases">
        <authorList>
            <person name="Ehlers B."/>
            <person name="Leendertz F.H."/>
        </authorList>
    </citation>
    <scope>NUCLEOTIDE SEQUENCE [LARGE SCALE GENOMIC DNA]</scope>
    <source>
        <strain evidence="3 4">DSM 45537</strain>
    </source>
</reference>
<evidence type="ECO:0000256" key="2">
    <source>
        <dbReference type="SAM" id="Phobius"/>
    </source>
</evidence>
<evidence type="ECO:0000313" key="4">
    <source>
        <dbReference type="Proteomes" id="UP000219565"/>
    </source>
</evidence>
<feature type="transmembrane region" description="Helical" evidence="2">
    <location>
        <begin position="162"/>
        <end position="180"/>
    </location>
</feature>
<feature type="compositionally biased region" description="Basic and acidic residues" evidence="1">
    <location>
        <begin position="1"/>
        <end position="11"/>
    </location>
</feature>
<feature type="transmembrane region" description="Helical" evidence="2">
    <location>
        <begin position="135"/>
        <end position="155"/>
    </location>
</feature>
<dbReference type="Proteomes" id="UP000219565">
    <property type="component" value="Unassembled WGS sequence"/>
</dbReference>
<evidence type="ECO:0000313" key="3">
    <source>
        <dbReference type="EMBL" id="SNY89496.1"/>
    </source>
</evidence>
<gene>
    <name evidence="3" type="ORF">SAMN04244553_6514</name>
</gene>
<proteinExistence type="predicted"/>
<name>A0A285M0Q3_9NOCA</name>
<feature type="transmembrane region" description="Helical" evidence="2">
    <location>
        <begin position="105"/>
        <end position="129"/>
    </location>
</feature>
<dbReference type="EMBL" id="OBEG01000009">
    <property type="protein sequence ID" value="SNY89496.1"/>
    <property type="molecule type" value="Genomic_DNA"/>
</dbReference>
<keyword evidence="4" id="KW-1185">Reference proteome</keyword>
<keyword evidence="2" id="KW-0472">Membrane</keyword>
<keyword evidence="2" id="KW-0812">Transmembrane</keyword>
<feature type="region of interest" description="Disordered" evidence="1">
    <location>
        <begin position="1"/>
        <end position="42"/>
    </location>
</feature>
<organism evidence="3 4">
    <name type="scientific">Nocardia amikacinitolerans</name>
    <dbReference type="NCBI Taxonomy" id="756689"/>
    <lineage>
        <taxon>Bacteria</taxon>
        <taxon>Bacillati</taxon>
        <taxon>Actinomycetota</taxon>
        <taxon>Actinomycetes</taxon>
        <taxon>Mycobacteriales</taxon>
        <taxon>Nocardiaceae</taxon>
        <taxon>Nocardia</taxon>
    </lineage>
</organism>